<proteinExistence type="inferred from homology"/>
<dbReference type="SUPFAM" id="SSF48264">
    <property type="entry name" value="Cytochrome P450"/>
    <property type="match status" value="1"/>
</dbReference>
<dbReference type="Pfam" id="PF00067">
    <property type="entry name" value="p450"/>
    <property type="match status" value="1"/>
</dbReference>
<dbReference type="AlphaFoldDB" id="A0A850DQI1"/>
<keyword evidence="2" id="KW-0503">Monooxygenase</keyword>
<name>A0A850DQI1_9MICO</name>
<dbReference type="PANTHER" id="PTHR46696:SF6">
    <property type="entry name" value="P450, PUTATIVE (EUROFUNG)-RELATED"/>
    <property type="match status" value="1"/>
</dbReference>
<dbReference type="GO" id="GO:0005506">
    <property type="term" value="F:iron ion binding"/>
    <property type="evidence" value="ECO:0007669"/>
    <property type="project" value="InterPro"/>
</dbReference>
<dbReference type="PANTHER" id="PTHR46696">
    <property type="entry name" value="P450, PUTATIVE (EUROFUNG)-RELATED"/>
    <property type="match status" value="1"/>
</dbReference>
<dbReference type="GO" id="GO:0016705">
    <property type="term" value="F:oxidoreductase activity, acting on paired donors, with incorporation or reduction of molecular oxygen"/>
    <property type="evidence" value="ECO:0007669"/>
    <property type="project" value="InterPro"/>
</dbReference>
<evidence type="ECO:0000256" key="2">
    <source>
        <dbReference type="RuleBase" id="RU000461"/>
    </source>
</evidence>
<dbReference type="Gene3D" id="1.10.630.10">
    <property type="entry name" value="Cytochrome P450"/>
    <property type="match status" value="1"/>
</dbReference>
<dbReference type="Proteomes" id="UP000539146">
    <property type="component" value="Unassembled WGS sequence"/>
</dbReference>
<evidence type="ECO:0000256" key="1">
    <source>
        <dbReference type="ARBA" id="ARBA00010617"/>
    </source>
</evidence>
<dbReference type="InterPro" id="IPR002397">
    <property type="entry name" value="Cyt_P450_B"/>
</dbReference>
<gene>
    <name evidence="3" type="ORF">HP467_03595</name>
</gene>
<dbReference type="InterPro" id="IPR001128">
    <property type="entry name" value="Cyt_P450"/>
</dbReference>
<organism evidence="3 4">
    <name type="scientific">Curtobacterium citreum</name>
    <dbReference type="NCBI Taxonomy" id="2036"/>
    <lineage>
        <taxon>Bacteria</taxon>
        <taxon>Bacillati</taxon>
        <taxon>Actinomycetota</taxon>
        <taxon>Actinomycetes</taxon>
        <taxon>Micrococcales</taxon>
        <taxon>Microbacteriaceae</taxon>
        <taxon>Curtobacterium</taxon>
    </lineage>
</organism>
<dbReference type="GO" id="GO:0004497">
    <property type="term" value="F:monooxygenase activity"/>
    <property type="evidence" value="ECO:0007669"/>
    <property type="project" value="UniProtKB-KW"/>
</dbReference>
<dbReference type="EMBL" id="JABMCG010000078">
    <property type="protein sequence ID" value="NUU27201.1"/>
    <property type="molecule type" value="Genomic_DNA"/>
</dbReference>
<keyword evidence="2" id="KW-0408">Iron</keyword>
<protein>
    <submittedName>
        <fullName evidence="3">Cytochrome P450</fullName>
    </submittedName>
</protein>
<reference evidence="3 4" key="1">
    <citation type="submission" date="2020-05" db="EMBL/GenBank/DDBJ databases">
        <title>Genome Sequencing of Type Strains.</title>
        <authorList>
            <person name="Lemaire J.F."/>
            <person name="Inderbitzin P."/>
            <person name="Gregorio O.A."/>
            <person name="Collins S.B."/>
            <person name="Wespe N."/>
            <person name="Knight-Connoni V."/>
        </authorList>
    </citation>
    <scope>NUCLEOTIDE SEQUENCE [LARGE SCALE GENOMIC DNA]</scope>
    <source>
        <strain evidence="3 4">DSM 20512</strain>
    </source>
</reference>
<comment type="similarity">
    <text evidence="1 2">Belongs to the cytochrome P450 family.</text>
</comment>
<keyword evidence="2" id="KW-0560">Oxidoreductase</keyword>
<dbReference type="InterPro" id="IPR036396">
    <property type="entry name" value="Cyt_P450_sf"/>
</dbReference>
<sequence length="395" mass="44970">MTAPVAEDLFPWNDPDFQNDPYPWYDRARAASPVHQTDEYTYVLTRYDDVMHYAKLPIMSIRESEKVANPTPWSAFDNTVLSKDPPEHASARRLFSRWFTPKLIKEWVEYTKEALDDVLAKYERGTVIDGHYDLGVIPTHITMARVLDLEPGDPEPLFWALWDAMLIQATDPQPGTREKSIKGLEYIFDRTANLLHEKAANPGTGLADELLRSHMDGKISWREVLENVVNFYMSGAPNPAYLVGSGLEVFAKRPDVMRDFRDKPEIRERVVNEVARMNPVELIITRFPTEDVEIRGVKIPAGSRLKFPIGAVNRDPEVFPNPGEFDYNRPIDASRNLTFGLGTHACAGQLIARAEVQHIFTVVAEQFDSVEIAAEPERVRTDRLVAFKTQPLILH</sequence>
<accession>A0A850DQI1</accession>
<evidence type="ECO:0000313" key="4">
    <source>
        <dbReference type="Proteomes" id="UP000539146"/>
    </source>
</evidence>
<comment type="caution">
    <text evidence="3">The sequence shown here is derived from an EMBL/GenBank/DDBJ whole genome shotgun (WGS) entry which is preliminary data.</text>
</comment>
<dbReference type="InterPro" id="IPR017972">
    <property type="entry name" value="Cyt_P450_CS"/>
</dbReference>
<keyword evidence="2" id="KW-0349">Heme</keyword>
<dbReference type="RefSeq" id="WP_175325264.1">
    <property type="nucleotide sequence ID" value="NZ_BAAAWP010000001.1"/>
</dbReference>
<dbReference type="GO" id="GO:0020037">
    <property type="term" value="F:heme binding"/>
    <property type="evidence" value="ECO:0007669"/>
    <property type="project" value="InterPro"/>
</dbReference>
<dbReference type="PROSITE" id="PS00086">
    <property type="entry name" value="CYTOCHROME_P450"/>
    <property type="match status" value="1"/>
</dbReference>
<keyword evidence="2" id="KW-0479">Metal-binding</keyword>
<dbReference type="PRINTS" id="PR00359">
    <property type="entry name" value="BP450"/>
</dbReference>
<evidence type="ECO:0000313" key="3">
    <source>
        <dbReference type="EMBL" id="NUU27201.1"/>
    </source>
</evidence>